<organism evidence="3 4">
    <name type="scientific">Acinetobacter pittii</name>
    <name type="common">Acinetobacter genomosp. 3</name>
    <dbReference type="NCBI Taxonomy" id="48296"/>
    <lineage>
        <taxon>Bacteria</taxon>
        <taxon>Pseudomonadati</taxon>
        <taxon>Pseudomonadota</taxon>
        <taxon>Gammaproteobacteria</taxon>
        <taxon>Moraxellales</taxon>
        <taxon>Moraxellaceae</taxon>
        <taxon>Acinetobacter</taxon>
        <taxon>Acinetobacter calcoaceticus/baumannii complex</taxon>
    </lineage>
</organism>
<keyword evidence="1" id="KW-0378">Hydrolase</keyword>
<dbReference type="Proteomes" id="UP000317717">
    <property type="component" value="Unassembled WGS sequence"/>
</dbReference>
<dbReference type="InterPro" id="IPR044094">
    <property type="entry name" value="AtsA-like_MBL-fold"/>
</dbReference>
<dbReference type="AlphaFoldDB" id="A0A4Y3J921"/>
<protein>
    <recommendedName>
        <fullName evidence="2">Metallo-beta-lactamase domain-containing protein</fullName>
    </recommendedName>
</protein>
<sequence length="362" mass="40042">MTRKIQMSNNVAKGMKIYALGTGGGPIVSSSRAGISTAICVDGAVYVVDCGMGSIRNYRKHASWGQLRSIFITHHHSDHIYDLGAYLFTGWQVPGESFSQPIKIFGPGKPPKNPALVEKEHVHIKGCCGGDHPMVGTKEMVEALMHGVFASDIAIRMADEERTSPSEWIEAYDIEIPKEAKADPIYARHPKMEPFIIYEDENVKVSTILVDHRLCYPAFGFRFDTKYGSVVISGDTTYSENCIRLARNADVLLHEVIDLEAILQTFPEGPTREGIAVHLEESHTSYKQVGKVAANANVNHLILHHIVPNLPNVADIEKMISHAQSDFDGLVSAAEDNDIFEINNLKVIQKAEAILKNQEELL</sequence>
<evidence type="ECO:0000313" key="4">
    <source>
        <dbReference type="Proteomes" id="UP000317717"/>
    </source>
</evidence>
<gene>
    <name evidence="3" type="ORF">PA3_25970</name>
</gene>
<dbReference type="InterPro" id="IPR036866">
    <property type="entry name" value="RibonucZ/Hydroxyglut_hydro"/>
</dbReference>
<dbReference type="PANTHER" id="PTHR46018">
    <property type="entry name" value="ZINC PHOSPHODIESTERASE ELAC PROTEIN 1"/>
    <property type="match status" value="1"/>
</dbReference>
<evidence type="ECO:0000313" key="3">
    <source>
        <dbReference type="EMBL" id="GEA68439.1"/>
    </source>
</evidence>
<proteinExistence type="predicted"/>
<comment type="caution">
    <text evidence="3">The sequence shown here is derived from an EMBL/GenBank/DDBJ whole genome shotgun (WGS) entry which is preliminary data.</text>
</comment>
<reference evidence="3 4" key="1">
    <citation type="submission" date="2019-06" db="EMBL/GenBank/DDBJ databases">
        <title>Whole genome shotgun sequence of Acinetobacter pittii NBRC 110514.</title>
        <authorList>
            <person name="Hosoyama A."/>
            <person name="Uohara A."/>
            <person name="Ohji S."/>
            <person name="Ichikawa N."/>
        </authorList>
    </citation>
    <scope>NUCLEOTIDE SEQUENCE [LARGE SCALE GENOMIC DNA]</scope>
    <source>
        <strain evidence="3 4">NBRC 110514</strain>
    </source>
</reference>
<evidence type="ECO:0000259" key="2">
    <source>
        <dbReference type="Pfam" id="PF00753"/>
    </source>
</evidence>
<dbReference type="Pfam" id="PF00753">
    <property type="entry name" value="Lactamase_B"/>
    <property type="match status" value="1"/>
</dbReference>
<accession>A0A4Y3J921</accession>
<evidence type="ECO:0000256" key="1">
    <source>
        <dbReference type="ARBA" id="ARBA00022801"/>
    </source>
</evidence>
<dbReference type="CDD" id="cd07719">
    <property type="entry name" value="arylsulfatase_AtsA-like_MBL-fold"/>
    <property type="match status" value="1"/>
</dbReference>
<dbReference type="EMBL" id="BJLJ01000010">
    <property type="protein sequence ID" value="GEA68439.1"/>
    <property type="molecule type" value="Genomic_DNA"/>
</dbReference>
<dbReference type="InterPro" id="IPR001279">
    <property type="entry name" value="Metallo-B-lactamas"/>
</dbReference>
<name>A0A4Y3J921_ACIPI</name>
<dbReference type="SUPFAM" id="SSF56281">
    <property type="entry name" value="Metallo-hydrolase/oxidoreductase"/>
    <property type="match status" value="1"/>
</dbReference>
<dbReference type="GO" id="GO:0042781">
    <property type="term" value="F:3'-tRNA processing endoribonuclease activity"/>
    <property type="evidence" value="ECO:0007669"/>
    <property type="project" value="TreeGrafter"/>
</dbReference>
<dbReference type="Gene3D" id="3.60.15.10">
    <property type="entry name" value="Ribonuclease Z/Hydroxyacylglutathione hydrolase-like"/>
    <property type="match status" value="1"/>
</dbReference>
<dbReference type="PANTHER" id="PTHR46018:SF2">
    <property type="entry name" value="ZINC PHOSPHODIESTERASE ELAC PROTEIN 1"/>
    <property type="match status" value="1"/>
</dbReference>
<feature type="domain" description="Metallo-beta-lactamase" evidence="2">
    <location>
        <begin position="36"/>
        <end position="91"/>
    </location>
</feature>